<name>A0A239PJI5_9PROT</name>
<dbReference type="InterPro" id="IPR036868">
    <property type="entry name" value="TusA-like_sf"/>
</dbReference>
<reference evidence="3 4" key="1">
    <citation type="submission" date="2017-07" db="EMBL/GenBank/DDBJ databases">
        <authorList>
            <person name="Sun Z.S."/>
            <person name="Albrecht U."/>
            <person name="Echele G."/>
            <person name="Lee C.C."/>
        </authorList>
    </citation>
    <scope>NUCLEOTIDE SEQUENCE [LARGE SCALE GENOMIC DNA]</scope>
    <source>
        <strain evidence="3 4">CGMCC 1.12710</strain>
    </source>
</reference>
<sequence>MHGPQEIIDLRGYRCPVPVIRLEARLRALPAGAAVRVIADDPVAAVDIPHFCRQGGHAVRRLPDEQGPWGRACVFLVTRGPYGAPAD</sequence>
<dbReference type="OrthoDB" id="9797551at2"/>
<dbReference type="Gene3D" id="3.30.110.40">
    <property type="entry name" value="TusA-like domain"/>
    <property type="match status" value="1"/>
</dbReference>
<proteinExistence type="inferred from homology"/>
<comment type="similarity">
    <text evidence="1">Belongs to the sulfur carrier protein TusA family.</text>
</comment>
<keyword evidence="4" id="KW-1185">Reference proteome</keyword>
<dbReference type="CDD" id="cd00291">
    <property type="entry name" value="SirA_YedF_YeeD"/>
    <property type="match status" value="1"/>
</dbReference>
<dbReference type="Proteomes" id="UP000198346">
    <property type="component" value="Unassembled WGS sequence"/>
</dbReference>
<dbReference type="PANTHER" id="PTHR33279">
    <property type="entry name" value="SULFUR CARRIER PROTEIN YEDF-RELATED"/>
    <property type="match status" value="1"/>
</dbReference>
<evidence type="ECO:0000259" key="2">
    <source>
        <dbReference type="PROSITE" id="PS01148"/>
    </source>
</evidence>
<dbReference type="PANTHER" id="PTHR33279:SF6">
    <property type="entry name" value="SULFUR CARRIER PROTEIN YEDF-RELATED"/>
    <property type="match status" value="1"/>
</dbReference>
<accession>A0A239PJI5</accession>
<dbReference type="EMBL" id="FZQA01000001">
    <property type="protein sequence ID" value="SNT67946.1"/>
    <property type="molecule type" value="Genomic_DNA"/>
</dbReference>
<dbReference type="AlphaFoldDB" id="A0A239PJI5"/>
<organism evidence="3 4">
    <name type="scientific">Amphiplicatus metriothermophilus</name>
    <dbReference type="NCBI Taxonomy" id="1519374"/>
    <lineage>
        <taxon>Bacteria</taxon>
        <taxon>Pseudomonadati</taxon>
        <taxon>Pseudomonadota</taxon>
        <taxon>Alphaproteobacteria</taxon>
        <taxon>Parvularculales</taxon>
        <taxon>Parvularculaceae</taxon>
        <taxon>Amphiplicatus</taxon>
    </lineage>
</organism>
<evidence type="ECO:0000313" key="3">
    <source>
        <dbReference type="EMBL" id="SNT67946.1"/>
    </source>
</evidence>
<gene>
    <name evidence="3" type="ORF">SAMN06297382_0441</name>
</gene>
<dbReference type="InterPro" id="IPR001455">
    <property type="entry name" value="TusA-like"/>
</dbReference>
<evidence type="ECO:0000313" key="4">
    <source>
        <dbReference type="Proteomes" id="UP000198346"/>
    </source>
</evidence>
<protein>
    <submittedName>
        <fullName evidence="3">tRNA 2-thiouridine synthesizing protein A</fullName>
    </submittedName>
</protein>
<dbReference type="PROSITE" id="PS01148">
    <property type="entry name" value="UPF0033"/>
    <property type="match status" value="1"/>
</dbReference>
<dbReference type="Pfam" id="PF01206">
    <property type="entry name" value="TusA"/>
    <property type="match status" value="1"/>
</dbReference>
<feature type="domain" description="UPF0033" evidence="2">
    <location>
        <begin position="8"/>
        <end position="32"/>
    </location>
</feature>
<dbReference type="RefSeq" id="WP_089410940.1">
    <property type="nucleotide sequence ID" value="NZ_FZQA01000001.1"/>
</dbReference>
<dbReference type="SUPFAM" id="SSF64307">
    <property type="entry name" value="SirA-like"/>
    <property type="match status" value="1"/>
</dbReference>
<evidence type="ECO:0000256" key="1">
    <source>
        <dbReference type="ARBA" id="ARBA00008984"/>
    </source>
</evidence>